<accession>A0A5S3R7J1</accession>
<dbReference type="SUPFAM" id="SSF49373">
    <property type="entry name" value="Invasin/intimin cell-adhesion fragments"/>
    <property type="match status" value="1"/>
</dbReference>
<comment type="caution">
    <text evidence="2">The sequence shown here is derived from an EMBL/GenBank/DDBJ whole genome shotgun (WGS) entry which is preliminary data.</text>
</comment>
<dbReference type="InterPro" id="IPR008964">
    <property type="entry name" value="Invasin/intimin_cell_adhesion"/>
</dbReference>
<dbReference type="InterPro" id="IPR054604">
    <property type="entry name" value="SbsC_Big-like"/>
</dbReference>
<dbReference type="AlphaFoldDB" id="A0A5S3R7J1"/>
<evidence type="ECO:0000313" key="3">
    <source>
        <dbReference type="Proteomes" id="UP000306980"/>
    </source>
</evidence>
<dbReference type="Pfam" id="PF22359">
    <property type="entry name" value="Big-like"/>
    <property type="match status" value="1"/>
</dbReference>
<feature type="domain" description="Surface layer protein bacterial Ig-like" evidence="1">
    <location>
        <begin position="153"/>
        <end position="197"/>
    </location>
</feature>
<protein>
    <recommendedName>
        <fullName evidence="1">Surface layer protein bacterial Ig-like domain-containing protein</fullName>
    </recommendedName>
</protein>
<evidence type="ECO:0000313" key="2">
    <source>
        <dbReference type="EMBL" id="TMN21903.1"/>
    </source>
</evidence>
<dbReference type="Gene3D" id="2.60.40.1080">
    <property type="match status" value="1"/>
</dbReference>
<proteinExistence type="predicted"/>
<organism evidence="2 3">
    <name type="scientific">Lentibacillus cibarius</name>
    <dbReference type="NCBI Taxonomy" id="2583219"/>
    <lineage>
        <taxon>Bacteria</taxon>
        <taxon>Bacillati</taxon>
        <taxon>Bacillota</taxon>
        <taxon>Bacilli</taxon>
        <taxon>Bacillales</taxon>
        <taxon>Bacillaceae</taxon>
        <taxon>Lentibacillus</taxon>
    </lineage>
</organism>
<reference evidence="2 3" key="1">
    <citation type="submission" date="2019-05" db="EMBL/GenBank/DDBJ databases">
        <title>Genomic analysis of Lentibacillus sp. NKC220-2.</title>
        <authorList>
            <person name="Oh Y.J."/>
        </authorList>
    </citation>
    <scope>NUCLEOTIDE SEQUENCE [LARGE SCALE GENOMIC DNA]</scope>
    <source>
        <strain evidence="2 3">NKC220-2</strain>
    </source>
</reference>
<evidence type="ECO:0000259" key="1">
    <source>
        <dbReference type="Pfam" id="PF22359"/>
    </source>
</evidence>
<sequence>MTDQQVLGLTINGGEEVTVNELTDAGYTVEFQATSDVFDSTGLTSASGELDESSIENGDEFSYKVVISKDDASVESSLADVKVVNKSATFTDITSYTLRLDSNDSDDVTTGTDDQAADPVLTSNTLVVGETAIVDELEGTNLNGDTEKAITDADFSSSNPAVATVNSNGHITAQSSGTTDITITKGDVTQTFTITVETEARELTNATFSEDEVKLVNGQTRKGLTGQATDQYGDPYFVDNTDGDLTVSSALNADDEVIAEPLKPDDQSESGVVTDKDGKFAFAIEASTDKVGSGDIEVKRNDTVVATVNVTVSDDNTAATHKLELSSGKDLTLDSYAGADDQTLTLQYNGYNADGYLVGPKTFKDSETTDAYSVKSSDSNIVSVGVSDNDNALAKNQLMLMLWVKVLHL</sequence>
<gene>
    <name evidence="2" type="ORF">FFL34_07085</name>
</gene>
<dbReference type="Proteomes" id="UP000306980">
    <property type="component" value="Unassembled WGS sequence"/>
</dbReference>
<dbReference type="EMBL" id="VCIA01000001">
    <property type="protein sequence ID" value="TMN21903.1"/>
    <property type="molecule type" value="Genomic_DNA"/>
</dbReference>
<dbReference type="OrthoDB" id="2839183at2"/>
<name>A0A5S3R7J1_9BACI</name>